<dbReference type="Proteomes" id="UP000695562">
    <property type="component" value="Unassembled WGS sequence"/>
</dbReference>
<name>A0A8J4PVV9_9MYCE</name>
<feature type="signal peptide" evidence="1">
    <location>
        <begin position="1"/>
        <end position="19"/>
    </location>
</feature>
<comment type="caution">
    <text evidence="2">The sequence shown here is derived from an EMBL/GenBank/DDBJ whole genome shotgun (WGS) entry which is preliminary data.</text>
</comment>
<evidence type="ECO:0000313" key="2">
    <source>
        <dbReference type="EMBL" id="KAF2074541.1"/>
    </source>
</evidence>
<keyword evidence="1" id="KW-0732">Signal</keyword>
<reference evidence="2" key="1">
    <citation type="submission" date="2020-01" db="EMBL/GenBank/DDBJ databases">
        <title>Development of genomics and gene disruption for Polysphondylium violaceum indicates a role for the polyketide synthase stlB in stalk morphogenesis.</title>
        <authorList>
            <person name="Narita B."/>
            <person name="Kawabe Y."/>
            <person name="Kin K."/>
            <person name="Saito T."/>
            <person name="Gibbs R."/>
            <person name="Kuspa A."/>
            <person name="Muzny D."/>
            <person name="Queller D."/>
            <person name="Richards S."/>
            <person name="Strassman J."/>
            <person name="Sucgang R."/>
            <person name="Worley K."/>
            <person name="Schaap P."/>
        </authorList>
    </citation>
    <scope>NUCLEOTIDE SEQUENCE</scope>
    <source>
        <strain evidence="2">QSvi11</strain>
    </source>
</reference>
<evidence type="ECO:0008006" key="4">
    <source>
        <dbReference type="Google" id="ProtNLM"/>
    </source>
</evidence>
<dbReference type="EMBL" id="AJWJ01000142">
    <property type="protein sequence ID" value="KAF2074541.1"/>
    <property type="molecule type" value="Genomic_DNA"/>
</dbReference>
<dbReference type="AlphaFoldDB" id="A0A8J4PVV9"/>
<gene>
    <name evidence="2" type="ORF">CYY_004168</name>
</gene>
<accession>A0A8J4PVV9</accession>
<organism evidence="2 3">
    <name type="scientific">Polysphondylium violaceum</name>
    <dbReference type="NCBI Taxonomy" id="133409"/>
    <lineage>
        <taxon>Eukaryota</taxon>
        <taxon>Amoebozoa</taxon>
        <taxon>Evosea</taxon>
        <taxon>Eumycetozoa</taxon>
        <taxon>Dictyostelia</taxon>
        <taxon>Dictyosteliales</taxon>
        <taxon>Dictyosteliaceae</taxon>
        <taxon>Polysphondylium</taxon>
    </lineage>
</organism>
<feature type="chain" id="PRO_5035310535" description="Carbohydrate binding domain-containing protein" evidence="1">
    <location>
        <begin position="20"/>
        <end position="293"/>
    </location>
</feature>
<dbReference type="OrthoDB" id="18792at2759"/>
<evidence type="ECO:0000313" key="3">
    <source>
        <dbReference type="Proteomes" id="UP000695562"/>
    </source>
</evidence>
<evidence type="ECO:0000256" key="1">
    <source>
        <dbReference type="SAM" id="SignalP"/>
    </source>
</evidence>
<sequence>MKLNIVIFILGILVLFVCGQEGPTDSSPSTSTTIVTNTTLAKNSNNFFYSIAQDYIKCKPTHPICGGYSMKKVNLFEDEVYVYDIRTNIHLEMDNINEYILEGYVTQGGDGKNIFVAEGAHRILPIAIESSARIDFIYYGFVQDEKAILKLNTGNITLIKSYSDPYTTGPFNLQSDWLVNRIKHRSLFTGYFDFYDDSVFKMQQVYIEMPDAGPCPPQPLFKCQADYRVSYTRNIDRCLIAQGCMKNGPCGLWVPNCQPGYTLSIYISGPNACPHYYCDPAFLTRSSGVKLPH</sequence>
<keyword evidence="3" id="KW-1185">Reference proteome</keyword>
<proteinExistence type="predicted"/>
<dbReference type="PANTHER" id="PTHR34411">
    <property type="entry name" value="DUF6748 DOMAIN-CONTAINING PROTEIN-RELATED"/>
    <property type="match status" value="1"/>
</dbReference>
<dbReference type="InterPro" id="IPR040405">
    <property type="entry name" value="DDB_G0275255-like"/>
</dbReference>
<protein>
    <recommendedName>
        <fullName evidence="4">Carbohydrate binding domain-containing protein</fullName>
    </recommendedName>
</protein>